<feature type="domain" description="Putative zinc-finger" evidence="3">
    <location>
        <begin position="98"/>
        <end position="131"/>
    </location>
</feature>
<comment type="caution">
    <text evidence="4">The sequence shown here is derived from an EMBL/GenBank/DDBJ whole genome shotgun (WGS) entry which is preliminary data.</text>
</comment>
<gene>
    <name evidence="4" type="ORF">EIL87_02120</name>
</gene>
<sequence>MPVVFFVFSGAIRLTPEGSRVSERTQRAQSHTRGCGGLARGGGERVENCGVDWELSAPTCGGLPGRWCAVKAWFEPLRRNQRSQKWAQRARYERQRQCFEALSLLQRYIDRELDPDEAEAFEKHLEACRACGTELRVYLDIKSSLAERRGKSDQDAASRLRQFAMRLREQE</sequence>
<evidence type="ECO:0000256" key="2">
    <source>
        <dbReference type="ARBA" id="ARBA00023163"/>
    </source>
</evidence>
<dbReference type="EMBL" id="RSAA01000001">
    <property type="protein sequence ID" value="RRO20681.1"/>
    <property type="molecule type" value="Genomic_DNA"/>
</dbReference>
<keyword evidence="2" id="KW-0804">Transcription</keyword>
<dbReference type="Gene3D" id="1.10.10.1320">
    <property type="entry name" value="Anti-sigma factor, zinc-finger domain"/>
    <property type="match status" value="1"/>
</dbReference>
<keyword evidence="1" id="KW-0805">Transcription regulation</keyword>
<evidence type="ECO:0000259" key="3">
    <source>
        <dbReference type="Pfam" id="PF13490"/>
    </source>
</evidence>
<evidence type="ECO:0000313" key="4">
    <source>
        <dbReference type="EMBL" id="RRO20681.1"/>
    </source>
</evidence>
<dbReference type="InterPro" id="IPR041916">
    <property type="entry name" value="Anti_sigma_zinc_sf"/>
</dbReference>
<evidence type="ECO:0000313" key="5">
    <source>
        <dbReference type="Proteomes" id="UP000274515"/>
    </source>
</evidence>
<dbReference type="InterPro" id="IPR027383">
    <property type="entry name" value="Znf_put"/>
</dbReference>
<organism evidence="4 5">
    <name type="scientific">Saccharopolyspora rhizosphaerae</name>
    <dbReference type="NCBI Taxonomy" id="2492662"/>
    <lineage>
        <taxon>Bacteria</taxon>
        <taxon>Bacillati</taxon>
        <taxon>Actinomycetota</taxon>
        <taxon>Actinomycetes</taxon>
        <taxon>Pseudonocardiales</taxon>
        <taxon>Pseudonocardiaceae</taxon>
        <taxon>Saccharopolyspora</taxon>
    </lineage>
</organism>
<dbReference type="Pfam" id="PF13490">
    <property type="entry name" value="zf-HC2"/>
    <property type="match status" value="1"/>
</dbReference>
<name>A0A426K5K2_9PSEU</name>
<proteinExistence type="predicted"/>
<dbReference type="AlphaFoldDB" id="A0A426K5K2"/>
<accession>A0A426K5K2</accession>
<reference evidence="4 5" key="1">
    <citation type="submission" date="2018-11" db="EMBL/GenBank/DDBJ databases">
        <title>Saccharopolyspora rhizosphaerae sp. nov., an actinomycete isolated from rhizosphere soil in Thailand.</title>
        <authorList>
            <person name="Intra B."/>
            <person name="Euanorasetr J."/>
            <person name="Take A."/>
            <person name="Inahashi Y."/>
            <person name="Mori M."/>
            <person name="Panbangred W."/>
            <person name="Matsumoto A."/>
        </authorList>
    </citation>
    <scope>NUCLEOTIDE SEQUENCE [LARGE SCALE GENOMIC DNA]</scope>
    <source>
        <strain evidence="4 5">H219</strain>
    </source>
</reference>
<dbReference type="Proteomes" id="UP000274515">
    <property type="component" value="Unassembled WGS sequence"/>
</dbReference>
<keyword evidence="5" id="KW-1185">Reference proteome</keyword>
<protein>
    <recommendedName>
        <fullName evidence="3">Putative zinc-finger domain-containing protein</fullName>
    </recommendedName>
</protein>
<evidence type="ECO:0000256" key="1">
    <source>
        <dbReference type="ARBA" id="ARBA00023015"/>
    </source>
</evidence>